<keyword evidence="17" id="KW-1185">Reference proteome</keyword>
<comment type="catalytic activity">
    <reaction evidence="1">
        <text>Endohydrolysis of (1-&gt;4)-beta-D-glucosidic linkages in cellulose, lichenin and cereal beta-D-glucans.</text>
        <dbReference type="EC" id="3.2.1.4"/>
    </reaction>
</comment>
<dbReference type="Proteomes" id="UP000016931">
    <property type="component" value="Unassembled WGS sequence"/>
</dbReference>
<keyword evidence="4 14" id="KW-0732">Signal</keyword>
<evidence type="ECO:0000313" key="16">
    <source>
        <dbReference type="EMBL" id="EMF13415.1"/>
    </source>
</evidence>
<evidence type="ECO:0000256" key="10">
    <source>
        <dbReference type="ARBA" id="ARBA00023326"/>
    </source>
</evidence>
<keyword evidence="9 13" id="KW-0326">Glycosidase</keyword>
<feature type="domain" description="Glycoside hydrolase family 5" evidence="15">
    <location>
        <begin position="52"/>
        <end position="306"/>
    </location>
</feature>
<evidence type="ECO:0000256" key="6">
    <source>
        <dbReference type="ARBA" id="ARBA00023001"/>
    </source>
</evidence>
<dbReference type="Pfam" id="PF00150">
    <property type="entry name" value="Cellulase"/>
    <property type="match status" value="1"/>
</dbReference>
<evidence type="ECO:0000256" key="4">
    <source>
        <dbReference type="ARBA" id="ARBA00022729"/>
    </source>
</evidence>
<dbReference type="STRING" id="692275.M3D5J4"/>
<dbReference type="PANTHER" id="PTHR34142">
    <property type="entry name" value="ENDO-BETA-1,4-GLUCANASE A"/>
    <property type="match status" value="1"/>
</dbReference>
<evidence type="ECO:0000256" key="3">
    <source>
        <dbReference type="ARBA" id="ARBA00012601"/>
    </source>
</evidence>
<evidence type="ECO:0000256" key="8">
    <source>
        <dbReference type="ARBA" id="ARBA00023283"/>
    </source>
</evidence>
<feature type="chain" id="PRO_5004032777" description="Endoglucanase EG-II" evidence="14">
    <location>
        <begin position="18"/>
        <end position="347"/>
    </location>
</feature>
<evidence type="ECO:0000313" key="17">
    <source>
        <dbReference type="Proteomes" id="UP000016931"/>
    </source>
</evidence>
<reference evidence="16 17" key="1">
    <citation type="journal article" date="2012" name="PLoS Pathog.">
        <title>Diverse lifestyles and strategies of plant pathogenesis encoded in the genomes of eighteen Dothideomycetes fungi.</title>
        <authorList>
            <person name="Ohm R.A."/>
            <person name="Feau N."/>
            <person name="Henrissat B."/>
            <person name="Schoch C.L."/>
            <person name="Horwitz B.A."/>
            <person name="Barry K.W."/>
            <person name="Condon B.J."/>
            <person name="Copeland A.C."/>
            <person name="Dhillon B."/>
            <person name="Glaser F."/>
            <person name="Hesse C.N."/>
            <person name="Kosti I."/>
            <person name="LaButti K."/>
            <person name="Lindquist E.A."/>
            <person name="Lucas S."/>
            <person name="Salamov A.A."/>
            <person name="Bradshaw R.E."/>
            <person name="Ciuffetti L."/>
            <person name="Hamelin R.C."/>
            <person name="Kema G.H.J."/>
            <person name="Lawrence C."/>
            <person name="Scott J.A."/>
            <person name="Spatafora J.W."/>
            <person name="Turgeon B.G."/>
            <person name="de Wit P.J.G.M."/>
            <person name="Zhong S."/>
            <person name="Goodwin S.B."/>
            <person name="Grigoriev I.V."/>
        </authorList>
    </citation>
    <scope>NUCLEOTIDE SEQUENCE [LARGE SCALE GENOMIC DNA]</scope>
    <source>
        <strain evidence="16 17">SO2202</strain>
    </source>
</reference>
<dbReference type="EMBL" id="KB456263">
    <property type="protein sequence ID" value="EMF13415.1"/>
    <property type="molecule type" value="Genomic_DNA"/>
</dbReference>
<dbReference type="InterPro" id="IPR017853">
    <property type="entry name" value="GH"/>
</dbReference>
<dbReference type="GO" id="GO:0008810">
    <property type="term" value="F:cellulase activity"/>
    <property type="evidence" value="ECO:0007669"/>
    <property type="project" value="UniProtKB-EC"/>
</dbReference>
<dbReference type="InterPro" id="IPR018087">
    <property type="entry name" value="Glyco_hydro_5_CS"/>
</dbReference>
<dbReference type="OMA" id="YAIEAHQ"/>
<dbReference type="GO" id="GO:0030245">
    <property type="term" value="P:cellulose catabolic process"/>
    <property type="evidence" value="ECO:0007669"/>
    <property type="project" value="UniProtKB-KW"/>
</dbReference>
<evidence type="ECO:0000256" key="7">
    <source>
        <dbReference type="ARBA" id="ARBA00023277"/>
    </source>
</evidence>
<evidence type="ECO:0000256" key="2">
    <source>
        <dbReference type="ARBA" id="ARBA00005641"/>
    </source>
</evidence>
<protein>
    <recommendedName>
        <fullName evidence="12">Endoglucanase EG-II</fullName>
        <ecNumber evidence="3">3.2.1.4</ecNumber>
    </recommendedName>
</protein>
<evidence type="ECO:0000259" key="15">
    <source>
        <dbReference type="Pfam" id="PF00150"/>
    </source>
</evidence>
<keyword evidence="8" id="KW-0873">Pyrrolidone carboxylic acid</keyword>
<keyword evidence="7" id="KW-0119">Carbohydrate metabolism</keyword>
<dbReference type="SUPFAM" id="SSF51445">
    <property type="entry name" value="(Trans)glycosidases"/>
    <property type="match status" value="1"/>
</dbReference>
<dbReference type="FunFam" id="3.20.20.80:FF:000124">
    <property type="entry name" value="Exported cellulase"/>
    <property type="match status" value="1"/>
</dbReference>
<dbReference type="GeneID" id="27907484"/>
<sequence>MRSYILSLAAAAGSAVAGTVSYAGVNIAGLDFGCDTSGNCVTSGVVDPAEAGISQMNHFVKDSGLNVFRIPVGWQFLVNNQLGGKLDATNFATYDKQVQGCINAGAAMCIIDIHNYARWNGGIVGQGGPTNDQFANLWSQIATHYVNQPKVAFGIMNEPHDVDITKWATTVQSAVDAIRKTGCSQRTHKILLPGNDWTHATSFVSDGSAAALQRVHNLDGTIANLIFDVHAYLDSDGSGTSTSCSTNNAAAFSSLGDWLRSNKRQAMLTETGGGANDDGCVKLLGEQLDTMNKYSDVYLGWVGWAAGKFDGSYALTETPVQNGKGGWTDVKLVKEVIAGKFKKAAKS</sequence>
<dbReference type="Gene3D" id="3.20.20.80">
    <property type="entry name" value="Glycosidases"/>
    <property type="match status" value="1"/>
</dbReference>
<dbReference type="HOGENOM" id="CLU_029718_1_1_1"/>
<evidence type="ECO:0000256" key="11">
    <source>
        <dbReference type="ARBA" id="ARBA00059691"/>
    </source>
</evidence>
<dbReference type="InterPro" id="IPR001547">
    <property type="entry name" value="Glyco_hydro_5"/>
</dbReference>
<evidence type="ECO:0000256" key="13">
    <source>
        <dbReference type="RuleBase" id="RU361153"/>
    </source>
</evidence>
<accession>M3D5J4</accession>
<dbReference type="EC" id="3.2.1.4" evidence="3"/>
<dbReference type="RefSeq" id="XP_016761536.1">
    <property type="nucleotide sequence ID" value="XM_016910347.1"/>
</dbReference>
<keyword evidence="10" id="KW-0624">Polysaccharide degradation</keyword>
<dbReference type="PROSITE" id="PS00659">
    <property type="entry name" value="GLYCOSYL_HYDROL_F5"/>
    <property type="match status" value="1"/>
</dbReference>
<proteinExistence type="inferred from homology"/>
<dbReference type="OrthoDB" id="5823761at2759"/>
<comment type="function">
    <text evidence="11">Endoglucanase (EG) that cleaves the internal beta-1,4-glucosidic bonds in cellulose. The degradation of cellulose involves an interplay between different cellulolytic enzymes. Hydrolysis starts with EGs, which cut internal glycosidic linkages to reduce the polymerization degree of the substrate and creates new chain ends for exocellobiohydrolases (CBHs). The CBH release the disaccharide cellobiose from the non-reducing end of the cellulose polymer chain. Finally, beta-1,4-glucosidases hydrolyze the cellobiose and other short cello-oligosaccharides into glucose units.</text>
</comment>
<evidence type="ECO:0000256" key="5">
    <source>
        <dbReference type="ARBA" id="ARBA00022801"/>
    </source>
</evidence>
<dbReference type="AlphaFoldDB" id="M3D5J4"/>
<name>M3D5J4_SPHMS</name>
<comment type="similarity">
    <text evidence="2 13">Belongs to the glycosyl hydrolase 5 (cellulase A) family.</text>
</comment>
<gene>
    <name evidence="16" type="ORF">SEPMUDRAFT_84225</name>
</gene>
<feature type="signal peptide" evidence="14">
    <location>
        <begin position="1"/>
        <end position="17"/>
    </location>
</feature>
<evidence type="ECO:0000256" key="9">
    <source>
        <dbReference type="ARBA" id="ARBA00023295"/>
    </source>
</evidence>
<evidence type="ECO:0000256" key="14">
    <source>
        <dbReference type="SAM" id="SignalP"/>
    </source>
</evidence>
<keyword evidence="6" id="KW-0136">Cellulose degradation</keyword>
<evidence type="ECO:0000256" key="1">
    <source>
        <dbReference type="ARBA" id="ARBA00000966"/>
    </source>
</evidence>
<keyword evidence="5 13" id="KW-0378">Hydrolase</keyword>
<evidence type="ECO:0000256" key="12">
    <source>
        <dbReference type="ARBA" id="ARBA00074271"/>
    </source>
</evidence>
<dbReference type="PANTHER" id="PTHR34142:SF5">
    <property type="entry name" value="CBM1 DOMAIN-CONTAINING PROTEIN"/>
    <property type="match status" value="1"/>
</dbReference>
<dbReference type="eggNOG" id="ENOG502QTP4">
    <property type="taxonomic scope" value="Eukaryota"/>
</dbReference>
<organism evidence="16 17">
    <name type="scientific">Sphaerulina musiva (strain SO2202)</name>
    <name type="common">Poplar stem canker fungus</name>
    <name type="synonym">Septoria musiva</name>
    <dbReference type="NCBI Taxonomy" id="692275"/>
    <lineage>
        <taxon>Eukaryota</taxon>
        <taxon>Fungi</taxon>
        <taxon>Dikarya</taxon>
        <taxon>Ascomycota</taxon>
        <taxon>Pezizomycotina</taxon>
        <taxon>Dothideomycetes</taxon>
        <taxon>Dothideomycetidae</taxon>
        <taxon>Mycosphaerellales</taxon>
        <taxon>Mycosphaerellaceae</taxon>
        <taxon>Sphaerulina</taxon>
    </lineage>
</organism>